<dbReference type="InterPro" id="IPR029063">
    <property type="entry name" value="SAM-dependent_MTases_sf"/>
</dbReference>
<keyword evidence="1 7" id="KW-0963">Cytoplasm</keyword>
<evidence type="ECO:0000256" key="2">
    <source>
        <dbReference type="ARBA" id="ARBA00022552"/>
    </source>
</evidence>
<dbReference type="SMART" id="SM00650">
    <property type="entry name" value="rADc"/>
    <property type="match status" value="1"/>
</dbReference>
<dbReference type="FunFam" id="3.40.50.150:FF:000023">
    <property type="entry name" value="Ribosomal RNA small subunit methyltransferase A"/>
    <property type="match status" value="1"/>
</dbReference>
<evidence type="ECO:0000313" key="12">
    <source>
        <dbReference type="Proteomes" id="UP000186292"/>
    </source>
</evidence>
<keyword evidence="4 7" id="KW-0808">Transferase</keyword>
<evidence type="ECO:0000256" key="5">
    <source>
        <dbReference type="ARBA" id="ARBA00022691"/>
    </source>
</evidence>
<dbReference type="NCBIfam" id="TIGR00755">
    <property type="entry name" value="ksgA"/>
    <property type="match status" value="1"/>
</dbReference>
<dbReference type="GO" id="GO:0005829">
    <property type="term" value="C:cytosol"/>
    <property type="evidence" value="ECO:0007669"/>
    <property type="project" value="TreeGrafter"/>
</dbReference>
<dbReference type="EC" id="2.1.1.182" evidence="7"/>
<dbReference type="InterPro" id="IPR023165">
    <property type="entry name" value="rRNA_Ade_diMease-like_C"/>
</dbReference>
<comment type="subcellular location">
    <subcellularLocation>
        <location evidence="7">Cytoplasm</location>
    </subcellularLocation>
</comment>
<evidence type="ECO:0000256" key="1">
    <source>
        <dbReference type="ARBA" id="ARBA00022490"/>
    </source>
</evidence>
<comment type="function">
    <text evidence="7">Specifically dimethylates two adjacent adenosines (A1518 and A1519) in the loop of a conserved hairpin near the 3'-end of 16S rRNA in the 30S particle. May play a critical role in biogenesis of 30S subunits.</text>
</comment>
<feature type="region of interest" description="Disordered" evidence="9">
    <location>
        <begin position="1"/>
        <end position="21"/>
    </location>
</feature>
<dbReference type="SUPFAM" id="SSF53335">
    <property type="entry name" value="S-adenosyl-L-methionine-dependent methyltransferases"/>
    <property type="match status" value="1"/>
</dbReference>
<evidence type="ECO:0000313" key="11">
    <source>
        <dbReference type="EMBL" id="SIS47533.1"/>
    </source>
</evidence>
<evidence type="ECO:0000256" key="9">
    <source>
        <dbReference type="SAM" id="MobiDB-lite"/>
    </source>
</evidence>
<feature type="binding site" evidence="7 8">
    <location>
        <position position="144"/>
    </location>
    <ligand>
        <name>S-adenosyl-L-methionine</name>
        <dbReference type="ChEBI" id="CHEBI:59789"/>
    </ligand>
</feature>
<name>A0A1N7JDT6_9CORY</name>
<dbReference type="PROSITE" id="PS51689">
    <property type="entry name" value="SAM_RNA_A_N6_MT"/>
    <property type="match status" value="1"/>
</dbReference>
<feature type="domain" description="Ribosomal RNA adenine methylase transferase N-terminal" evidence="10">
    <location>
        <begin position="55"/>
        <end position="229"/>
    </location>
</feature>
<dbReference type="Gene3D" id="3.40.50.150">
    <property type="entry name" value="Vaccinia Virus protein VP39"/>
    <property type="match status" value="1"/>
</dbReference>
<dbReference type="EMBL" id="FTOF01000006">
    <property type="protein sequence ID" value="SIS47533.1"/>
    <property type="molecule type" value="Genomic_DNA"/>
</dbReference>
<feature type="compositionally biased region" description="Polar residues" evidence="9">
    <location>
        <begin position="11"/>
        <end position="21"/>
    </location>
</feature>
<comment type="catalytic activity">
    <reaction evidence="7">
        <text>adenosine(1518)/adenosine(1519) in 16S rRNA + 4 S-adenosyl-L-methionine = N(6)-dimethyladenosine(1518)/N(6)-dimethyladenosine(1519) in 16S rRNA + 4 S-adenosyl-L-homocysteine + 4 H(+)</text>
        <dbReference type="Rhea" id="RHEA:19609"/>
        <dbReference type="Rhea" id="RHEA-COMP:10232"/>
        <dbReference type="Rhea" id="RHEA-COMP:10233"/>
        <dbReference type="ChEBI" id="CHEBI:15378"/>
        <dbReference type="ChEBI" id="CHEBI:57856"/>
        <dbReference type="ChEBI" id="CHEBI:59789"/>
        <dbReference type="ChEBI" id="CHEBI:74411"/>
        <dbReference type="ChEBI" id="CHEBI:74493"/>
        <dbReference type="EC" id="2.1.1.182"/>
    </reaction>
</comment>
<dbReference type="CDD" id="cd02440">
    <property type="entry name" value="AdoMet_MTases"/>
    <property type="match status" value="1"/>
</dbReference>
<feature type="binding site" evidence="7 8">
    <location>
        <position position="75"/>
    </location>
    <ligand>
        <name>S-adenosyl-L-methionine</name>
        <dbReference type="ChEBI" id="CHEBI:59789"/>
    </ligand>
</feature>
<evidence type="ECO:0000256" key="8">
    <source>
        <dbReference type="PROSITE-ProRule" id="PRU01026"/>
    </source>
</evidence>
<feature type="binding site" evidence="7 8">
    <location>
        <position position="48"/>
    </location>
    <ligand>
        <name>S-adenosyl-L-methionine</name>
        <dbReference type="ChEBI" id="CHEBI:59789"/>
    </ligand>
</feature>
<evidence type="ECO:0000256" key="4">
    <source>
        <dbReference type="ARBA" id="ARBA00022679"/>
    </source>
</evidence>
<dbReference type="PANTHER" id="PTHR11727:SF7">
    <property type="entry name" value="DIMETHYLADENOSINE TRANSFERASE-RELATED"/>
    <property type="match status" value="1"/>
</dbReference>
<feature type="binding site" evidence="7 8">
    <location>
        <position position="126"/>
    </location>
    <ligand>
        <name>S-adenosyl-L-methionine</name>
        <dbReference type="ChEBI" id="CHEBI:59789"/>
    </ligand>
</feature>
<keyword evidence="6 7" id="KW-0694">RNA-binding</keyword>
<dbReference type="FunFam" id="1.10.8.100:FF:000003">
    <property type="entry name" value="Ribosomal RNA small subunit methyltransferase A"/>
    <property type="match status" value="1"/>
</dbReference>
<evidence type="ECO:0000256" key="7">
    <source>
        <dbReference type="HAMAP-Rule" id="MF_00607"/>
    </source>
</evidence>
<dbReference type="PROSITE" id="PS01131">
    <property type="entry name" value="RRNA_A_DIMETH"/>
    <property type="match status" value="1"/>
</dbReference>
<organism evidence="11 12">
    <name type="scientific">Corynebacterium appendicis CIP 107643</name>
    <dbReference type="NCBI Taxonomy" id="1161099"/>
    <lineage>
        <taxon>Bacteria</taxon>
        <taxon>Bacillati</taxon>
        <taxon>Actinomycetota</taxon>
        <taxon>Actinomycetes</taxon>
        <taxon>Mycobacteriales</taxon>
        <taxon>Corynebacteriaceae</taxon>
        <taxon>Corynebacterium</taxon>
    </lineage>
</organism>
<dbReference type="Gene3D" id="1.10.8.100">
    <property type="entry name" value="Ribosomal RNA adenine dimethylase-like, domain 2"/>
    <property type="match status" value="1"/>
</dbReference>
<dbReference type="PANTHER" id="PTHR11727">
    <property type="entry name" value="DIMETHYLADENOSINE TRANSFERASE"/>
    <property type="match status" value="1"/>
</dbReference>
<sequence length="301" mass="32231">MARMHREPGNPLTSEDMNSPDIQLLGPVEIRALADELGVTPTKKLGQNFVHDPNTVRRIVGAADISADDTVLEVGPGLGSLTLGLLEVGCRVAAVEIDSRLAERLPQTAAEFAPGAAGRLSVLNQDALKVQAGQIEEPTALVANLPYNVAVPVLLHLLEEFPSIRRVLVMVQLEVADRLAADPGSKIYGVPSVKASFYGDVRKAGNIGKNVFWPAPNIESGLVRIDIRDKGWPVSLRERVFPLIDAAFAQRRKTLRACLGGIYGSSAAAEEALRAAGIDPQLRGEKLAVEDFVRLTEVGGQ</sequence>
<dbReference type="GO" id="GO:0052908">
    <property type="term" value="F:16S rRNA (adenine(1518)-N(6)/adenine(1519)-N(6))-dimethyltransferase activity"/>
    <property type="evidence" value="ECO:0007669"/>
    <property type="project" value="UniProtKB-EC"/>
</dbReference>
<dbReference type="InterPro" id="IPR011530">
    <property type="entry name" value="rRNA_adenine_dimethylase"/>
</dbReference>
<keyword evidence="12" id="KW-1185">Reference proteome</keyword>
<dbReference type="AlphaFoldDB" id="A0A1N7JDT6"/>
<dbReference type="GO" id="GO:0003723">
    <property type="term" value="F:RNA binding"/>
    <property type="evidence" value="ECO:0007669"/>
    <property type="project" value="UniProtKB-UniRule"/>
</dbReference>
<protein>
    <recommendedName>
        <fullName evidence="7">Ribosomal RNA small subunit methyltransferase A</fullName>
        <ecNumber evidence="7">2.1.1.182</ecNumber>
    </recommendedName>
    <alternativeName>
        <fullName evidence="7">16S rRNA (adenine(1518)-N(6)/adenine(1519)-N(6))-dimethyltransferase</fullName>
    </alternativeName>
    <alternativeName>
        <fullName evidence="7">16S rRNA dimethyladenosine transferase</fullName>
    </alternativeName>
    <alternativeName>
        <fullName evidence="7">16S rRNA dimethylase</fullName>
    </alternativeName>
    <alternativeName>
        <fullName evidence="7">S-adenosylmethionine-6-N', N'-adenosyl(rRNA) dimethyltransferase</fullName>
    </alternativeName>
</protein>
<keyword evidence="2 7" id="KW-0698">rRNA processing</keyword>
<evidence type="ECO:0000259" key="10">
    <source>
        <dbReference type="SMART" id="SM00650"/>
    </source>
</evidence>
<dbReference type="STRING" id="1161099.SAMN05444817_10655"/>
<reference evidence="12" key="1">
    <citation type="submission" date="2017-01" db="EMBL/GenBank/DDBJ databases">
        <authorList>
            <person name="Varghese N."/>
            <person name="Submissions S."/>
        </authorList>
    </citation>
    <scope>NUCLEOTIDE SEQUENCE [LARGE SCALE GENOMIC DNA]</scope>
    <source>
        <strain evidence="12">DSM 44531</strain>
    </source>
</reference>
<evidence type="ECO:0000256" key="6">
    <source>
        <dbReference type="ARBA" id="ARBA00022884"/>
    </source>
</evidence>
<dbReference type="Proteomes" id="UP000186292">
    <property type="component" value="Unassembled WGS sequence"/>
</dbReference>
<comment type="similarity">
    <text evidence="7">Belongs to the class I-like SAM-binding methyltransferase superfamily. rRNA adenine N(6)-methyltransferase family. RsmA subfamily.</text>
</comment>
<dbReference type="Pfam" id="PF00398">
    <property type="entry name" value="RrnaAD"/>
    <property type="match status" value="1"/>
</dbReference>
<accession>A0A1N7JDT6</accession>
<gene>
    <name evidence="7" type="primary">rsmA</name>
    <name evidence="7" type="synonym">ksgA</name>
    <name evidence="11" type="ORF">SAMN05444817_10655</name>
</gene>
<feature type="binding site" evidence="7 8">
    <location>
        <position position="96"/>
    </location>
    <ligand>
        <name>S-adenosyl-L-methionine</name>
        <dbReference type="ChEBI" id="CHEBI:59789"/>
    </ligand>
</feature>
<keyword evidence="3 7" id="KW-0489">Methyltransferase</keyword>
<dbReference type="InterPro" id="IPR001737">
    <property type="entry name" value="KsgA/Erm"/>
</dbReference>
<proteinExistence type="inferred from homology"/>
<feature type="binding site" evidence="7 8">
    <location>
        <position position="50"/>
    </location>
    <ligand>
        <name>S-adenosyl-L-methionine</name>
        <dbReference type="ChEBI" id="CHEBI:59789"/>
    </ligand>
</feature>
<keyword evidence="5 7" id="KW-0949">S-adenosyl-L-methionine</keyword>
<evidence type="ECO:0000256" key="3">
    <source>
        <dbReference type="ARBA" id="ARBA00022603"/>
    </source>
</evidence>
<dbReference type="HAMAP" id="MF_00607">
    <property type="entry name" value="16SrRNA_methyltr_A"/>
    <property type="match status" value="1"/>
</dbReference>
<dbReference type="InterPro" id="IPR020598">
    <property type="entry name" value="rRNA_Ade_methylase_Trfase_N"/>
</dbReference>
<dbReference type="InterPro" id="IPR020596">
    <property type="entry name" value="rRNA_Ade_Mease_Trfase_CS"/>
</dbReference>